<organism evidence="1">
    <name type="scientific">viral metagenome</name>
    <dbReference type="NCBI Taxonomy" id="1070528"/>
    <lineage>
        <taxon>unclassified sequences</taxon>
        <taxon>metagenomes</taxon>
        <taxon>organismal metagenomes</taxon>
    </lineage>
</organism>
<name>A0A6C0KH67_9ZZZZ</name>
<proteinExistence type="predicted"/>
<protein>
    <recommendedName>
        <fullName evidence="2">DNA-directed RNA polymerase M/15kDa subunit domain-containing protein</fullName>
    </recommendedName>
</protein>
<dbReference type="AlphaFoldDB" id="A0A6C0KH67"/>
<dbReference type="Gene3D" id="2.20.25.10">
    <property type="match status" value="2"/>
</dbReference>
<evidence type="ECO:0000313" key="1">
    <source>
        <dbReference type="EMBL" id="QHU16496.1"/>
    </source>
</evidence>
<evidence type="ECO:0008006" key="2">
    <source>
        <dbReference type="Google" id="ProtNLM"/>
    </source>
</evidence>
<dbReference type="SUPFAM" id="SSF57783">
    <property type="entry name" value="Zinc beta-ribbon"/>
    <property type="match status" value="1"/>
</dbReference>
<dbReference type="EMBL" id="MN740885">
    <property type="protein sequence ID" value="QHU16496.1"/>
    <property type="molecule type" value="Genomic_DNA"/>
</dbReference>
<accession>A0A6C0KH67</accession>
<sequence length="123" mass="14558">MNFCNICDNMYYIKLSDTEDNKLIYYCRKCGEETDIVDEENMCVLNTNFNQTEQGFTTMINPYTKLDPTLPRVNNLKCPNAECPSNLDNEDHKTEIIYLRYDDINMNYIYLCVVCDKVWTMNN</sequence>
<reference evidence="1" key="1">
    <citation type="journal article" date="2020" name="Nature">
        <title>Giant virus diversity and host interactions through global metagenomics.</title>
        <authorList>
            <person name="Schulz F."/>
            <person name="Roux S."/>
            <person name="Paez-Espino D."/>
            <person name="Jungbluth S."/>
            <person name="Walsh D.A."/>
            <person name="Denef V.J."/>
            <person name="McMahon K.D."/>
            <person name="Konstantinidis K.T."/>
            <person name="Eloe-Fadrosh E.A."/>
            <person name="Kyrpides N.C."/>
            <person name="Woyke T."/>
        </authorList>
    </citation>
    <scope>NUCLEOTIDE SEQUENCE</scope>
    <source>
        <strain evidence="1">GVMAG-S-3300011013-78</strain>
    </source>
</reference>